<dbReference type="AlphaFoldDB" id="A0A4Z1CML2"/>
<keyword evidence="1 7" id="KW-0813">Transport</keyword>
<keyword evidence="5 7" id="KW-1278">Translocase</keyword>
<evidence type="ECO:0000256" key="5">
    <source>
        <dbReference type="ARBA" id="ARBA00022967"/>
    </source>
</evidence>
<dbReference type="OrthoDB" id="3180400at2"/>
<evidence type="ECO:0000256" key="1">
    <source>
        <dbReference type="ARBA" id="ARBA00022448"/>
    </source>
</evidence>
<dbReference type="GO" id="GO:0015417">
    <property type="term" value="F:ABC-type polyamine transporter activity"/>
    <property type="evidence" value="ECO:0007669"/>
    <property type="project" value="UniProtKB-EC"/>
</dbReference>
<dbReference type="InterPro" id="IPR003439">
    <property type="entry name" value="ABC_transporter-like_ATP-bd"/>
</dbReference>
<keyword evidence="4 7" id="KW-0067">ATP-binding</keyword>
<dbReference type="GO" id="GO:0005524">
    <property type="term" value="F:ATP binding"/>
    <property type="evidence" value="ECO:0007669"/>
    <property type="project" value="UniProtKB-KW"/>
</dbReference>
<dbReference type="InterPro" id="IPR005893">
    <property type="entry name" value="PotA-like"/>
</dbReference>
<evidence type="ECO:0000256" key="6">
    <source>
        <dbReference type="ARBA" id="ARBA00023136"/>
    </source>
</evidence>
<dbReference type="InterPro" id="IPR013611">
    <property type="entry name" value="Transp-assoc_OB_typ2"/>
</dbReference>
<dbReference type="PANTHER" id="PTHR42781:SF4">
    <property type="entry name" value="SPERMIDINE_PUTRESCINE IMPORT ATP-BINDING PROTEIN POTA"/>
    <property type="match status" value="1"/>
</dbReference>
<dbReference type="PROSITE" id="PS50893">
    <property type="entry name" value="ABC_TRANSPORTER_2"/>
    <property type="match status" value="1"/>
</dbReference>
<comment type="function">
    <text evidence="7">Part of the ABC transporter complex PotABCD involved in spermidine/putrescine import. Responsible for energy coupling to the transport system.</text>
</comment>
<evidence type="ECO:0000256" key="2">
    <source>
        <dbReference type="ARBA" id="ARBA00022475"/>
    </source>
</evidence>
<dbReference type="Gene3D" id="3.40.50.300">
    <property type="entry name" value="P-loop containing nucleotide triphosphate hydrolases"/>
    <property type="match status" value="1"/>
</dbReference>
<dbReference type="GO" id="GO:0043190">
    <property type="term" value="C:ATP-binding cassette (ABC) transporter complex"/>
    <property type="evidence" value="ECO:0007669"/>
    <property type="project" value="InterPro"/>
</dbReference>
<dbReference type="Proteomes" id="UP000297496">
    <property type="component" value="Unassembled WGS sequence"/>
</dbReference>
<dbReference type="GO" id="GO:0015697">
    <property type="term" value="P:quaternary ammonium group transport"/>
    <property type="evidence" value="ECO:0007669"/>
    <property type="project" value="UniProtKB-ARBA"/>
</dbReference>
<dbReference type="PANTHER" id="PTHR42781">
    <property type="entry name" value="SPERMIDINE/PUTRESCINE IMPORT ATP-BINDING PROTEIN POTA"/>
    <property type="match status" value="1"/>
</dbReference>
<evidence type="ECO:0000313" key="9">
    <source>
        <dbReference type="EMBL" id="TGN65059.1"/>
    </source>
</evidence>
<dbReference type="InterPro" id="IPR050093">
    <property type="entry name" value="ABC_SmlMolc_Importer"/>
</dbReference>
<comment type="caution">
    <text evidence="9">The sequence shown here is derived from an EMBL/GenBank/DDBJ whole genome shotgun (WGS) entry which is preliminary data.</text>
</comment>
<comment type="catalytic activity">
    <reaction evidence="7">
        <text>ATP + H2O + polyamine-[polyamine-binding protein]Side 1 = ADP + phosphate + polyamineSide 2 + [polyamine-binding protein]Side 1.</text>
        <dbReference type="EC" id="7.6.2.11"/>
    </reaction>
</comment>
<comment type="subunit">
    <text evidence="7">The complex is composed of two ATP-binding proteins (PotA), two transmembrane proteins (PotB and PotC) and a solute-binding protein (PotD).</text>
</comment>
<evidence type="ECO:0000256" key="4">
    <source>
        <dbReference type="ARBA" id="ARBA00022840"/>
    </source>
</evidence>
<dbReference type="SUPFAM" id="SSF50331">
    <property type="entry name" value="MOP-like"/>
    <property type="match status" value="1"/>
</dbReference>
<evidence type="ECO:0000313" key="10">
    <source>
        <dbReference type="Proteomes" id="UP000297496"/>
    </source>
</evidence>
<dbReference type="SMART" id="SM00382">
    <property type="entry name" value="AAA"/>
    <property type="match status" value="1"/>
</dbReference>
<gene>
    <name evidence="7" type="primary">potA</name>
    <name evidence="9" type="ORF">EXE59_14610</name>
</gene>
<keyword evidence="6 7" id="KW-0472">Membrane</keyword>
<dbReference type="Pfam" id="PF00005">
    <property type="entry name" value="ABC_tran"/>
    <property type="match status" value="1"/>
</dbReference>
<evidence type="ECO:0000259" key="8">
    <source>
        <dbReference type="PROSITE" id="PS50893"/>
    </source>
</evidence>
<dbReference type="InterPro" id="IPR027417">
    <property type="entry name" value="P-loop_NTPase"/>
</dbReference>
<keyword evidence="2 7" id="KW-1003">Cell membrane</keyword>
<dbReference type="PROSITE" id="PS00211">
    <property type="entry name" value="ABC_TRANSPORTER_1"/>
    <property type="match status" value="1"/>
</dbReference>
<dbReference type="InterPro" id="IPR012340">
    <property type="entry name" value="NA-bd_OB-fold"/>
</dbReference>
<evidence type="ECO:0000256" key="3">
    <source>
        <dbReference type="ARBA" id="ARBA00022741"/>
    </source>
</evidence>
<dbReference type="EMBL" id="SRRO01000001">
    <property type="protein sequence ID" value="TGN65059.1"/>
    <property type="molecule type" value="Genomic_DNA"/>
</dbReference>
<dbReference type="FunFam" id="3.40.50.300:FF:000425">
    <property type="entry name" value="Probable ABC transporter, ATP-binding subunit"/>
    <property type="match status" value="1"/>
</dbReference>
<evidence type="ECO:0000256" key="7">
    <source>
        <dbReference type="RuleBase" id="RU364083"/>
    </source>
</evidence>
<dbReference type="NCBIfam" id="TIGR01187">
    <property type="entry name" value="potA"/>
    <property type="match status" value="1"/>
</dbReference>
<keyword evidence="3 7" id="KW-0547">Nucleotide-binding</keyword>
<dbReference type="Gene3D" id="2.40.50.140">
    <property type="entry name" value="Nucleic acid-binding proteins"/>
    <property type="match status" value="1"/>
</dbReference>
<dbReference type="EC" id="7.6.2.11" evidence="7"/>
<sequence>MAVKNHGVGLTLNGLTKRYGSVTALDNVDLTIAPGEFMTFLGPSGSGKTTTLNLIAGFVEPDDGQILMGDRSLVGIPPHRRNIGVVFQNYALFPHLRVTDNVAFPLKQRKLKKSEITRKVGAILETVGLSHLASRYPRELSGGQQQRVALARALVFDPQLLLLDEPLGALDKRLREGLQLEIKRIHQEVGVTFIFVTHDQEEALVMSDRIAVFNEGGLEHVATAHELYENPRTLFAAQFLGNSNVMRGSLVQDGDDMRFSGDGFNLRAPATGASAGERAALVIRPEQLRVVPAGHVVADNLNSLTGTVSNVIYLGGRQRLIIDVRGQELMADEMAPQFQHRPGDAVVVTWNPAATSLVDPGPATGVHHVADEVSVLA</sequence>
<accession>A0A4Z1CML2</accession>
<dbReference type="Gene3D" id="2.40.50.100">
    <property type="match status" value="1"/>
</dbReference>
<dbReference type="InterPro" id="IPR017871">
    <property type="entry name" value="ABC_transporter-like_CS"/>
</dbReference>
<protein>
    <recommendedName>
        <fullName evidence="7">Spermidine/putrescine import ATP-binding protein PotA</fullName>
        <ecNumber evidence="7">7.6.2.11</ecNumber>
    </recommendedName>
</protein>
<feature type="domain" description="ABC transporter" evidence="8">
    <location>
        <begin position="10"/>
        <end position="240"/>
    </location>
</feature>
<dbReference type="Pfam" id="PF08402">
    <property type="entry name" value="TOBE_2"/>
    <property type="match status" value="1"/>
</dbReference>
<organism evidence="9 10">
    <name type="scientific">Nocardioides eburneiflavus</name>
    <dbReference type="NCBI Taxonomy" id="2518372"/>
    <lineage>
        <taxon>Bacteria</taxon>
        <taxon>Bacillati</taxon>
        <taxon>Actinomycetota</taxon>
        <taxon>Actinomycetes</taxon>
        <taxon>Propionibacteriales</taxon>
        <taxon>Nocardioidaceae</taxon>
        <taxon>Nocardioides</taxon>
    </lineage>
</organism>
<name>A0A4Z1CML2_9ACTN</name>
<reference evidence="9 10" key="1">
    <citation type="submission" date="2019-04" db="EMBL/GenBank/DDBJ databases">
        <title>Three New Species of Nocardioides, Nocardioides euryhalodurans sp. nov., Nocardioides seonyuensis sp. nov. and Nocardioides eburneoflavus sp. nov. Isolated from Soil.</title>
        <authorList>
            <person name="Roh S.G."/>
            <person name="Lee C."/>
            <person name="Kim M.-K."/>
            <person name="Kim S.B."/>
        </authorList>
    </citation>
    <scope>NUCLEOTIDE SEQUENCE [LARGE SCALE GENOMIC DNA]</scope>
    <source>
        <strain evidence="9 10">MMS17-SY213</strain>
    </source>
</reference>
<dbReference type="RefSeq" id="WP_135839562.1">
    <property type="nucleotide sequence ID" value="NZ_SRRO01000001.1"/>
</dbReference>
<keyword evidence="10" id="KW-1185">Reference proteome</keyword>
<dbReference type="GO" id="GO:0016887">
    <property type="term" value="F:ATP hydrolysis activity"/>
    <property type="evidence" value="ECO:0007669"/>
    <property type="project" value="InterPro"/>
</dbReference>
<dbReference type="InterPro" id="IPR003593">
    <property type="entry name" value="AAA+_ATPase"/>
</dbReference>
<dbReference type="SUPFAM" id="SSF52540">
    <property type="entry name" value="P-loop containing nucleoside triphosphate hydrolases"/>
    <property type="match status" value="1"/>
</dbReference>
<proteinExistence type="inferred from homology"/>
<comment type="similarity">
    <text evidence="7">Belongs to the ABC transporter superfamily. Spermidine/putrescine importer (TC 3.A.1.11.1) family.</text>
</comment>
<dbReference type="InterPro" id="IPR008995">
    <property type="entry name" value="Mo/tungstate-bd_C_term_dom"/>
</dbReference>